<dbReference type="Proteomes" id="UP001208567">
    <property type="component" value="Unassembled WGS sequence"/>
</dbReference>
<protein>
    <recommendedName>
        <fullName evidence="3">DUF2313 domain-containing protein</fullName>
    </recommendedName>
</protein>
<reference evidence="1 2" key="1">
    <citation type="journal article" date="2024" name="Int. J. Syst. Evol. Microbiol.">
        <title>Clostridium omnivorum sp. nov., isolated from anoxic soil under the treatment of reductive soil disinfestation.</title>
        <authorList>
            <person name="Ueki A."/>
            <person name="Tonouchi A."/>
            <person name="Kaku N."/>
            <person name="Honma S."/>
            <person name="Ueki K."/>
        </authorList>
    </citation>
    <scope>NUCLEOTIDE SEQUENCE [LARGE SCALE GENOMIC DNA]</scope>
    <source>
        <strain evidence="1 2">E14</strain>
    </source>
</reference>
<gene>
    <name evidence="1" type="ORF">bsdE14_09630</name>
</gene>
<proteinExistence type="predicted"/>
<dbReference type="RefSeq" id="WP_264848846.1">
    <property type="nucleotide sequence ID" value="NZ_BRXR01000001.1"/>
</dbReference>
<dbReference type="EMBL" id="BRXR01000001">
    <property type="protein sequence ID" value="GLC29553.1"/>
    <property type="molecule type" value="Genomic_DNA"/>
</dbReference>
<organism evidence="1 2">
    <name type="scientific">Clostridium omnivorum</name>
    <dbReference type="NCBI Taxonomy" id="1604902"/>
    <lineage>
        <taxon>Bacteria</taxon>
        <taxon>Bacillati</taxon>
        <taxon>Bacillota</taxon>
        <taxon>Clostridia</taxon>
        <taxon>Eubacteriales</taxon>
        <taxon>Clostridiaceae</taxon>
        <taxon>Clostridium</taxon>
    </lineage>
</organism>
<evidence type="ECO:0008006" key="3">
    <source>
        <dbReference type="Google" id="ProtNLM"/>
    </source>
</evidence>
<evidence type="ECO:0000313" key="2">
    <source>
        <dbReference type="Proteomes" id="UP001208567"/>
    </source>
</evidence>
<comment type="caution">
    <text evidence="1">The sequence shown here is derived from an EMBL/GenBank/DDBJ whole genome shotgun (WGS) entry which is preliminary data.</text>
</comment>
<name>A0ABQ5N2W8_9CLOT</name>
<evidence type="ECO:0000313" key="1">
    <source>
        <dbReference type="EMBL" id="GLC29553.1"/>
    </source>
</evidence>
<keyword evidence="2" id="KW-1185">Reference proteome</keyword>
<accession>A0ABQ5N2W8</accession>
<sequence length="208" mass="24101">MSAFLGKIHYWLFDKIKLHERLITNIVELTQREGYNCEALISESYSKYGAPVTGLLENEIDHSNIHGWLQQKIISVESRLAYVITELLKNNAVKEDKIADIFYKNGLDIMNKLQINEGSPEDFFNLIFNYMLEGMPCDRVNKVIENNENEIIWETTQDLHKEYWDAVSGDINNYNNFRTSWINGFLNGSGAGYSYTRTEDGINTIKRV</sequence>